<dbReference type="PANTHER" id="PTHR34310">
    <property type="entry name" value="DUF427 DOMAIN PROTEIN (AFU_ORTHOLOGUE AFUA_3G02220)"/>
    <property type="match status" value="1"/>
</dbReference>
<feature type="domain" description="DUF427" evidence="1">
    <location>
        <begin position="30"/>
        <end position="120"/>
    </location>
</feature>
<reference evidence="3" key="1">
    <citation type="submission" date="2016-10" db="EMBL/GenBank/DDBJ databases">
        <authorList>
            <person name="Varghese N."/>
            <person name="Submissions S."/>
        </authorList>
    </citation>
    <scope>NUCLEOTIDE SEQUENCE [LARGE SCALE GENOMIC DNA]</scope>
    <source>
        <strain evidence="3">ES.061</strain>
    </source>
</reference>
<dbReference type="Gene3D" id="2.170.150.40">
    <property type="entry name" value="Domain of unknown function (DUF427)"/>
    <property type="match status" value="1"/>
</dbReference>
<protein>
    <submittedName>
        <fullName evidence="2">Uncharacterized conserved protein, DUF427 family</fullName>
    </submittedName>
</protein>
<evidence type="ECO:0000259" key="1">
    <source>
        <dbReference type="Pfam" id="PF04248"/>
    </source>
</evidence>
<gene>
    <name evidence="2" type="ORF">SAMN05216452_3594</name>
</gene>
<proteinExistence type="predicted"/>
<evidence type="ECO:0000313" key="3">
    <source>
        <dbReference type="Proteomes" id="UP000199064"/>
    </source>
</evidence>
<dbReference type="Pfam" id="PF04248">
    <property type="entry name" value="NTP_transf_9"/>
    <property type="match status" value="1"/>
</dbReference>
<dbReference type="PANTHER" id="PTHR34310:SF9">
    <property type="entry name" value="BLR5716 PROTEIN"/>
    <property type="match status" value="1"/>
</dbReference>
<name>A0A1H4N4G2_9HYPH</name>
<dbReference type="Proteomes" id="UP000199064">
    <property type="component" value="Unassembled WGS sequence"/>
</dbReference>
<accession>A0A1H4N4G2</accession>
<dbReference type="AlphaFoldDB" id="A0A1H4N4G2"/>
<evidence type="ECO:0000313" key="2">
    <source>
        <dbReference type="EMBL" id="SEB89738.1"/>
    </source>
</evidence>
<organism evidence="2 3">
    <name type="scientific">Nitratireductor aquibiodomus</name>
    <dbReference type="NCBI Taxonomy" id="204799"/>
    <lineage>
        <taxon>Bacteria</taxon>
        <taxon>Pseudomonadati</taxon>
        <taxon>Pseudomonadota</taxon>
        <taxon>Alphaproteobacteria</taxon>
        <taxon>Hyphomicrobiales</taxon>
        <taxon>Phyllobacteriaceae</taxon>
        <taxon>Nitratireductor</taxon>
    </lineage>
</organism>
<dbReference type="RefSeq" id="WP_090329681.1">
    <property type="nucleotide sequence ID" value="NZ_FNSL01000001.1"/>
</dbReference>
<dbReference type="InterPro" id="IPR038694">
    <property type="entry name" value="DUF427_sf"/>
</dbReference>
<dbReference type="EMBL" id="FNSL01000001">
    <property type="protein sequence ID" value="SEB89738.1"/>
    <property type="molecule type" value="Genomic_DNA"/>
</dbReference>
<sequence length="127" mass="14366">MTDNTNPAPRFMRNPHKRITITPHAKRIIVKADGIEIAATKAARLLRETGCRDVLYIPFADINFAGLEPSQTRSHCPYKGDASYWRLTGAGEPGSDIMWAYKTPYDEAQEIKEHGAFYAELVDIEER</sequence>
<keyword evidence="3" id="KW-1185">Reference proteome</keyword>
<dbReference type="InterPro" id="IPR007361">
    <property type="entry name" value="DUF427"/>
</dbReference>